<dbReference type="AlphaFoldDB" id="K2AXA7"/>
<keyword evidence="3" id="KW-0067">ATP-binding</keyword>
<dbReference type="GO" id="GO:0016887">
    <property type="term" value="F:ATP hydrolysis activity"/>
    <property type="evidence" value="ECO:0007669"/>
    <property type="project" value="InterPro"/>
</dbReference>
<dbReference type="PANTHER" id="PTHR42939">
    <property type="entry name" value="ABC TRANSPORTER ATP-BINDING PROTEIN ALBC-RELATED"/>
    <property type="match status" value="1"/>
</dbReference>
<proteinExistence type="predicted"/>
<reference evidence="5" key="1">
    <citation type="journal article" date="2012" name="Science">
        <title>Fermentation, hydrogen, and sulfur metabolism in multiple uncultivated bacterial phyla.</title>
        <authorList>
            <person name="Wrighton K.C."/>
            <person name="Thomas B.C."/>
            <person name="Sharon I."/>
            <person name="Miller C.S."/>
            <person name="Castelle C.J."/>
            <person name="VerBerkmoes N.C."/>
            <person name="Wilkins M.J."/>
            <person name="Hettich R.L."/>
            <person name="Lipton M.S."/>
            <person name="Williams K.H."/>
            <person name="Long P.E."/>
            <person name="Banfield J.F."/>
        </authorList>
    </citation>
    <scope>NUCLEOTIDE SEQUENCE [LARGE SCALE GENOMIC DNA]</scope>
</reference>
<feature type="domain" description="ABC transporter" evidence="4">
    <location>
        <begin position="7"/>
        <end position="235"/>
    </location>
</feature>
<gene>
    <name evidence="5" type="ORF">ACD_49C00044G0004</name>
</gene>
<comment type="caution">
    <text evidence="5">The sequence shown here is derived from an EMBL/GenBank/DDBJ whole genome shotgun (WGS) entry which is preliminary data.</text>
</comment>
<evidence type="ECO:0000259" key="4">
    <source>
        <dbReference type="PROSITE" id="PS50893"/>
    </source>
</evidence>
<dbReference type="PROSITE" id="PS50893">
    <property type="entry name" value="ABC_TRANSPORTER_2"/>
    <property type="match status" value="1"/>
</dbReference>
<dbReference type="PANTHER" id="PTHR42939:SF1">
    <property type="entry name" value="ABC TRANSPORTER ATP-BINDING PROTEIN ALBC-RELATED"/>
    <property type="match status" value="1"/>
</dbReference>
<dbReference type="InterPro" id="IPR003439">
    <property type="entry name" value="ABC_transporter-like_ATP-bd"/>
</dbReference>
<protein>
    <recommendedName>
        <fullName evidence="4">ABC transporter domain-containing protein</fullName>
    </recommendedName>
</protein>
<dbReference type="EMBL" id="AMFJ01021630">
    <property type="protein sequence ID" value="EKD66402.1"/>
    <property type="molecule type" value="Genomic_DNA"/>
</dbReference>
<evidence type="ECO:0000256" key="2">
    <source>
        <dbReference type="ARBA" id="ARBA00022741"/>
    </source>
</evidence>
<evidence type="ECO:0000256" key="1">
    <source>
        <dbReference type="ARBA" id="ARBA00022448"/>
    </source>
</evidence>
<dbReference type="Pfam" id="PF00005">
    <property type="entry name" value="ABC_tran"/>
    <property type="match status" value="1"/>
</dbReference>
<evidence type="ECO:0000256" key="3">
    <source>
        <dbReference type="ARBA" id="ARBA00022840"/>
    </source>
</evidence>
<keyword evidence="1" id="KW-0813">Transport</keyword>
<name>K2AXA7_9BACT</name>
<accession>K2AXA7</accession>
<evidence type="ECO:0000313" key="5">
    <source>
        <dbReference type="EMBL" id="EKD66402.1"/>
    </source>
</evidence>
<dbReference type="InterPro" id="IPR027417">
    <property type="entry name" value="P-loop_NTPase"/>
</dbReference>
<dbReference type="CDD" id="cd03230">
    <property type="entry name" value="ABC_DR_subfamily_A"/>
    <property type="match status" value="1"/>
</dbReference>
<dbReference type="InterPro" id="IPR051782">
    <property type="entry name" value="ABC_Transporter_VariousFunc"/>
</dbReference>
<organism evidence="5">
    <name type="scientific">uncultured bacterium</name>
    <name type="common">gcode 4</name>
    <dbReference type="NCBI Taxonomy" id="1234023"/>
    <lineage>
        <taxon>Bacteria</taxon>
        <taxon>environmental samples</taxon>
    </lineage>
</organism>
<dbReference type="SUPFAM" id="SSF52540">
    <property type="entry name" value="P-loop containing nucleoside triphosphate hydrolases"/>
    <property type="match status" value="1"/>
</dbReference>
<sequence>MAKANVLQTISLNKYLDGKQILFDLNLEIKEWEVFWFLWPNWAWKTTTMKCILGLIKPESWEIIILWENELTNEIKSQIGFMPENTYLYKYLTWYEFLKFNWKFYNIWKEELEEKIDNLLEKVWLKEAKDKLLAKYSKWMLQRIGLAQAIINDPKLVFLDEPMSWLDPIWRKMVKDLILELKKNWTTVFFNTHILSDVESICDRFAIIHKWKIIEENKVKNITKHLEDLFIEKINEANEREMEEENEENN</sequence>
<dbReference type="GO" id="GO:0005524">
    <property type="term" value="F:ATP binding"/>
    <property type="evidence" value="ECO:0007669"/>
    <property type="project" value="UniProtKB-KW"/>
</dbReference>
<dbReference type="Gene3D" id="3.40.50.300">
    <property type="entry name" value="P-loop containing nucleotide triphosphate hydrolases"/>
    <property type="match status" value="1"/>
</dbReference>
<keyword evidence="2" id="KW-0547">Nucleotide-binding</keyword>